<evidence type="ECO:0000256" key="1">
    <source>
        <dbReference type="ARBA" id="ARBA00011079"/>
    </source>
</evidence>
<dbReference type="GeneID" id="122129068"/>
<dbReference type="OrthoDB" id="1735038at2759"/>
<comment type="similarity">
    <text evidence="1">Belongs to the peptidase S28 family.</text>
</comment>
<dbReference type="GO" id="GO:0006508">
    <property type="term" value="P:proteolysis"/>
    <property type="evidence" value="ECO:0007669"/>
    <property type="project" value="UniProtKB-KW"/>
</dbReference>
<dbReference type="GO" id="GO:0005768">
    <property type="term" value="C:endosome"/>
    <property type="evidence" value="ECO:0007669"/>
    <property type="project" value="TreeGrafter"/>
</dbReference>
<dbReference type="Gene3D" id="1.20.120.980">
    <property type="entry name" value="Serine carboxypeptidase S28, SKS domain"/>
    <property type="match status" value="1"/>
</dbReference>
<dbReference type="GO" id="GO:0005764">
    <property type="term" value="C:lysosome"/>
    <property type="evidence" value="ECO:0007669"/>
    <property type="project" value="TreeGrafter"/>
</dbReference>
<evidence type="ECO:0000256" key="2">
    <source>
        <dbReference type="ARBA" id="ARBA00022670"/>
    </source>
</evidence>
<dbReference type="Proteomes" id="UP000515152">
    <property type="component" value="Unplaced"/>
</dbReference>
<dbReference type="InterPro" id="IPR008758">
    <property type="entry name" value="Peptidase_S28"/>
</dbReference>
<keyword evidence="5" id="KW-0325">Glycoprotein</keyword>
<dbReference type="InterPro" id="IPR029058">
    <property type="entry name" value="AB_hydrolase_fold"/>
</dbReference>
<name>A0A8M1KDR9_CLUHA</name>
<dbReference type="AlphaFoldDB" id="A0A8M1KDR9"/>
<dbReference type="GO" id="GO:0070008">
    <property type="term" value="F:serine-type exopeptidase activity"/>
    <property type="evidence" value="ECO:0007669"/>
    <property type="project" value="InterPro"/>
</dbReference>
<dbReference type="Pfam" id="PF05577">
    <property type="entry name" value="Peptidase_S28"/>
    <property type="match status" value="1"/>
</dbReference>
<evidence type="ECO:0000313" key="6">
    <source>
        <dbReference type="Proteomes" id="UP000515152"/>
    </source>
</evidence>
<sequence>MYLSTGRLTILIVLLSYACAGRVLWRIRERVREARNQKAKQYVMRNALRGNRPRGHTKEGLLHQPLDHFDSNREDTFPQKFFVNDQYWDRPDGPVFLYIGGEGPLSEIDVLAGHHVDMAEEHSALLVALEHRFYGDSINPEGLETENLSDLSSQQALADLVTFHRHISDRYSLSDKNTWISFGGSYAGALSAWLRGKFPHLIYGAVASSAPVQAKLDFSTFNKVVGLSLMDKEVGGSEKCVSDVWEAFAAVEAALIGGNESQVWKDFSCCEDPSSLDDQIELISSLADLIAGTVEYNEIEGTMSIDELCVLMTNQSEKYEEEIEAYDRLVKLVEIYREVEGLPCLLASHEHELEELMDTSDDVVASGRRQWYYQSCTEFGFFQTCEDSSCPFSRMLTLRAATELCTQLFGIPEEKLPGNVAFTNMYYGGDHPQTHRVLYVNGEIDPWHELSVTSNGNWMDKDRAIYIKGTSHCADMEPEEKSDRESLREAREEIERHVAIWLKSAAWELMMR</sequence>
<organism evidence="6 7">
    <name type="scientific">Clupea harengus</name>
    <name type="common">Atlantic herring</name>
    <dbReference type="NCBI Taxonomy" id="7950"/>
    <lineage>
        <taxon>Eukaryota</taxon>
        <taxon>Metazoa</taxon>
        <taxon>Chordata</taxon>
        <taxon>Craniata</taxon>
        <taxon>Vertebrata</taxon>
        <taxon>Euteleostomi</taxon>
        <taxon>Actinopterygii</taxon>
        <taxon>Neopterygii</taxon>
        <taxon>Teleostei</taxon>
        <taxon>Clupei</taxon>
        <taxon>Clupeiformes</taxon>
        <taxon>Clupeoidei</taxon>
        <taxon>Clupeidae</taxon>
        <taxon>Clupea</taxon>
    </lineage>
</organism>
<dbReference type="SUPFAM" id="SSF53474">
    <property type="entry name" value="alpha/beta-Hydrolases"/>
    <property type="match status" value="1"/>
</dbReference>
<keyword evidence="6" id="KW-1185">Reference proteome</keyword>
<dbReference type="PANTHER" id="PTHR11010:SF11">
    <property type="entry name" value="THYMUS-SPECIFIC SERINE PROTEASE"/>
    <property type="match status" value="1"/>
</dbReference>
<evidence type="ECO:0000256" key="3">
    <source>
        <dbReference type="ARBA" id="ARBA00022729"/>
    </source>
</evidence>
<evidence type="ECO:0000256" key="4">
    <source>
        <dbReference type="ARBA" id="ARBA00022801"/>
    </source>
</evidence>
<gene>
    <name evidence="7" type="primary">LOC122129068</name>
</gene>
<dbReference type="PROSITE" id="PS51257">
    <property type="entry name" value="PROKAR_LIPOPROTEIN"/>
    <property type="match status" value="1"/>
</dbReference>
<proteinExistence type="inferred from homology"/>
<keyword evidence="3" id="KW-0732">Signal</keyword>
<evidence type="ECO:0000256" key="5">
    <source>
        <dbReference type="ARBA" id="ARBA00023180"/>
    </source>
</evidence>
<keyword evidence="4" id="KW-0378">Hydrolase</keyword>
<dbReference type="InterPro" id="IPR042269">
    <property type="entry name" value="Ser_carbopepase_S28_SKS"/>
</dbReference>
<accession>A0A8M1KDR9</accession>
<dbReference type="KEGG" id="char:122129068"/>
<dbReference type="PANTHER" id="PTHR11010">
    <property type="entry name" value="PROTEASE S28 PRO-X CARBOXYPEPTIDASE-RELATED"/>
    <property type="match status" value="1"/>
</dbReference>
<dbReference type="Gene3D" id="3.40.50.1820">
    <property type="entry name" value="alpha/beta hydrolase"/>
    <property type="match status" value="1"/>
</dbReference>
<reference evidence="7" key="1">
    <citation type="submission" date="2025-08" db="UniProtKB">
        <authorList>
            <consortium name="RefSeq"/>
        </authorList>
    </citation>
    <scope>IDENTIFICATION</scope>
</reference>
<keyword evidence="2 7" id="KW-0645">Protease</keyword>
<evidence type="ECO:0000313" key="7">
    <source>
        <dbReference type="RefSeq" id="XP_042560034.1"/>
    </source>
</evidence>
<dbReference type="RefSeq" id="XP_042560034.1">
    <property type="nucleotide sequence ID" value="XM_042704100.1"/>
</dbReference>
<dbReference type="GO" id="GO:0008239">
    <property type="term" value="F:dipeptidyl-peptidase activity"/>
    <property type="evidence" value="ECO:0007669"/>
    <property type="project" value="TreeGrafter"/>
</dbReference>
<protein>
    <submittedName>
        <fullName evidence="7">Thymus-specific serine protease isoform X1</fullName>
    </submittedName>
</protein>